<dbReference type="Proteomes" id="UP000003781">
    <property type="component" value="Unassembled WGS sequence"/>
</dbReference>
<gene>
    <name evidence="1" type="ORF">CY0110_08736</name>
</gene>
<proteinExistence type="predicted"/>
<dbReference type="EMBL" id="AAXW01000055">
    <property type="protein sequence ID" value="EAZ89084.1"/>
    <property type="molecule type" value="Genomic_DNA"/>
</dbReference>
<evidence type="ECO:0000313" key="1">
    <source>
        <dbReference type="EMBL" id="EAZ89084.1"/>
    </source>
</evidence>
<name>A3IWS9_9CHRO</name>
<evidence type="ECO:0000313" key="2">
    <source>
        <dbReference type="Proteomes" id="UP000003781"/>
    </source>
</evidence>
<accession>A3IWS9</accession>
<dbReference type="RefSeq" id="WP_008277836.1">
    <property type="nucleotide sequence ID" value="NZ_AAXW01000055.1"/>
</dbReference>
<comment type="caution">
    <text evidence="1">The sequence shown here is derived from an EMBL/GenBank/DDBJ whole genome shotgun (WGS) entry which is preliminary data.</text>
</comment>
<sequence length="109" mass="12587">MTALLLSDIHTAITSIEQLASYAGELMYYQFPGSLQLTNNEGQRINYPFAQVFQFEADDQRQYRRYEFIVPLKDDAAVTPRFQWMHTDQIDKASPLLFPEAYKDASLTA</sequence>
<protein>
    <submittedName>
        <fullName evidence="1">Uncharacterized protein</fullName>
    </submittedName>
</protein>
<keyword evidence="2" id="KW-1185">Reference proteome</keyword>
<organism evidence="1 2">
    <name type="scientific">Crocosphaera chwakensis CCY0110</name>
    <dbReference type="NCBI Taxonomy" id="391612"/>
    <lineage>
        <taxon>Bacteria</taxon>
        <taxon>Bacillati</taxon>
        <taxon>Cyanobacteriota</taxon>
        <taxon>Cyanophyceae</taxon>
        <taxon>Oscillatoriophycideae</taxon>
        <taxon>Chroococcales</taxon>
        <taxon>Aphanothecaceae</taxon>
        <taxon>Crocosphaera</taxon>
        <taxon>Crocosphaera chwakensis</taxon>
    </lineage>
</organism>
<dbReference type="AlphaFoldDB" id="A3IWS9"/>
<reference evidence="1 2" key="1">
    <citation type="submission" date="2007-03" db="EMBL/GenBank/DDBJ databases">
        <authorList>
            <person name="Stal L."/>
            <person name="Ferriera S."/>
            <person name="Johnson J."/>
            <person name="Kravitz S."/>
            <person name="Beeson K."/>
            <person name="Sutton G."/>
            <person name="Rogers Y.-H."/>
            <person name="Friedman R."/>
            <person name="Frazier M."/>
            <person name="Venter J.C."/>
        </authorList>
    </citation>
    <scope>NUCLEOTIDE SEQUENCE [LARGE SCALE GENOMIC DNA]</scope>
    <source>
        <strain evidence="1 2">CCY0110</strain>
    </source>
</reference>